<dbReference type="EMBL" id="JAGMVS010000037">
    <property type="protein sequence ID" value="MCM2436494.1"/>
    <property type="molecule type" value="Genomic_DNA"/>
</dbReference>
<gene>
    <name evidence="1" type="ORF">KAK10_00905</name>
</gene>
<dbReference type="Proteomes" id="UP001057481">
    <property type="component" value="Unassembled WGS sequence"/>
</dbReference>
<name>A0ABT0VHV4_9LACO</name>
<accession>A0ABT0VHV4</accession>
<evidence type="ECO:0000313" key="1">
    <source>
        <dbReference type="EMBL" id="MCM2436494.1"/>
    </source>
</evidence>
<keyword evidence="2" id="KW-1185">Reference proteome</keyword>
<protein>
    <submittedName>
        <fullName evidence="1">Uncharacterized protein</fullName>
    </submittedName>
</protein>
<dbReference type="RefSeq" id="WP_205142942.1">
    <property type="nucleotide sequence ID" value="NZ_JAFBDN010000002.1"/>
</dbReference>
<sequence>MKNSKKKLLKNFKDQQKPQVEDAVTKLFKGSSDYVQKYATREQMVAFVELFNTVQEDKIDLVKD</sequence>
<proteinExistence type="predicted"/>
<organism evidence="1 2">
    <name type="scientific">Periweissella beninensis</name>
    <dbReference type="NCBI Taxonomy" id="504936"/>
    <lineage>
        <taxon>Bacteria</taxon>
        <taxon>Bacillati</taxon>
        <taxon>Bacillota</taxon>
        <taxon>Bacilli</taxon>
        <taxon>Lactobacillales</taxon>
        <taxon>Lactobacillaceae</taxon>
        <taxon>Periweissella</taxon>
    </lineage>
</organism>
<comment type="caution">
    <text evidence="1">The sequence shown here is derived from an EMBL/GenBank/DDBJ whole genome shotgun (WGS) entry which is preliminary data.</text>
</comment>
<evidence type="ECO:0000313" key="2">
    <source>
        <dbReference type="Proteomes" id="UP001057481"/>
    </source>
</evidence>
<reference evidence="1" key="1">
    <citation type="submission" date="2021-04" db="EMBL/GenBank/DDBJ databases">
        <title>Taxonomic assessment of Weissella genus.</title>
        <authorList>
            <person name="Fanelli F."/>
            <person name="Chieffi D."/>
            <person name="Dell'Aquila A."/>
            <person name="Gyu-Sung C."/>
            <person name="Franz C.M.A.P."/>
            <person name="Fusco V."/>
        </authorList>
    </citation>
    <scope>NUCLEOTIDE SEQUENCE</scope>
    <source>
        <strain evidence="1">LMG 25373</strain>
    </source>
</reference>